<dbReference type="InterPro" id="IPR032465">
    <property type="entry name" value="ACMSD"/>
</dbReference>
<name>A0ABU5Y0B4_9MYCO</name>
<gene>
    <name evidence="3" type="ORF">KV113_19175</name>
</gene>
<evidence type="ECO:0000259" key="2">
    <source>
        <dbReference type="Pfam" id="PF04909"/>
    </source>
</evidence>
<dbReference type="Pfam" id="PF04909">
    <property type="entry name" value="Amidohydro_2"/>
    <property type="match status" value="1"/>
</dbReference>
<proteinExistence type="predicted"/>
<dbReference type="PANTHER" id="PTHR21240:SF28">
    <property type="entry name" value="ISO-OROTATE DECARBOXYLASE (EUROFUNG)"/>
    <property type="match status" value="1"/>
</dbReference>
<dbReference type="InterPro" id="IPR032466">
    <property type="entry name" value="Metal_Hydrolase"/>
</dbReference>
<dbReference type="PANTHER" id="PTHR21240">
    <property type="entry name" value="2-AMINO-3-CARBOXYLMUCONATE-6-SEMIALDEHYDE DECARBOXYLASE"/>
    <property type="match status" value="1"/>
</dbReference>
<dbReference type="Gene3D" id="3.20.20.140">
    <property type="entry name" value="Metal-dependent hydrolases"/>
    <property type="match status" value="1"/>
</dbReference>
<evidence type="ECO:0000256" key="1">
    <source>
        <dbReference type="ARBA" id="ARBA00023239"/>
    </source>
</evidence>
<reference evidence="3 4" key="1">
    <citation type="submission" date="2023-12" db="EMBL/GenBank/DDBJ databases">
        <title>Description of new species of Mycobacterium terrae complex isolated from sewage at the Sao Paulo Zoological Park Foundation in Brazil.</title>
        <authorList>
            <person name="Romagnoli C.L."/>
            <person name="Conceicao E.C."/>
            <person name="Machado E."/>
            <person name="Barreto L.B.P.F."/>
            <person name="Sharma A."/>
            <person name="Silva N.M."/>
            <person name="Marques L.E."/>
            <person name="Juliana M.A."/>
            <person name="Lourenco M.C.S."/>
            <person name="Digiampietri L.A."/>
            <person name="Suffys P.N."/>
            <person name="Viana-Niero C."/>
        </authorList>
    </citation>
    <scope>NUCLEOTIDE SEQUENCE [LARGE SCALE GENOMIC DNA]</scope>
    <source>
        <strain evidence="3 4">MYC340</strain>
    </source>
</reference>
<keyword evidence="1" id="KW-0456">Lyase</keyword>
<evidence type="ECO:0000313" key="4">
    <source>
        <dbReference type="Proteomes" id="UP001298593"/>
    </source>
</evidence>
<keyword evidence="4" id="KW-1185">Reference proteome</keyword>
<evidence type="ECO:0000313" key="3">
    <source>
        <dbReference type="EMBL" id="MEB3033684.1"/>
    </source>
</evidence>
<organism evidence="3 4">
    <name type="scientific">[Mycobacterium] nativiensis</name>
    <dbReference type="NCBI Taxonomy" id="2855503"/>
    <lineage>
        <taxon>Bacteria</taxon>
        <taxon>Bacillati</taxon>
        <taxon>Actinomycetota</taxon>
        <taxon>Actinomycetes</taxon>
        <taxon>Mycobacteriales</taxon>
        <taxon>Mycobacteriaceae</taxon>
        <taxon>Mycolicibacter</taxon>
    </lineage>
</organism>
<dbReference type="SUPFAM" id="SSF51556">
    <property type="entry name" value="Metallo-dependent hydrolases"/>
    <property type="match status" value="1"/>
</dbReference>
<sequence length="404" mass="43907">MDRYTIISADCHAGADLLDYREYLDPRFRDEFDGWAKTYVNPFGDLTEPDAERSWNSERRNADLDSEGVAGEVIYPNTVPPFFPSGSLAAPPPETAREVELRWAGLRAHNRWLADFCSRSPERRAGVGQIMLEDLDEAVAEVARIAELGLRGGVLLPGVAPGAAIPQLYAEHWAPLWAACDEAGVVVNHHGGTAGPTPTDGWGSSFAVWVYETHWYAHRALWHLIFSGALDRHPDLTVVFTEQGAGWIPATLDSLDVAAARYARPGSAIARFAGPTAGSLSLQPSEYWSRQCYVGASFMRPVECAERDAIGVDKIMWGSDYPHYEGTGRYTREALRYTFAGVPAAEVAAMLGGNAAAVYGFDLAALAPLADRIGPTVAEVSEPLAQVPADASSTVFEPDPIRTW</sequence>
<feature type="domain" description="Amidohydrolase-related" evidence="2">
    <location>
        <begin position="74"/>
        <end position="361"/>
    </location>
</feature>
<protein>
    <submittedName>
        <fullName evidence="3">Amidohydrolase family protein</fullName>
    </submittedName>
</protein>
<dbReference type="InterPro" id="IPR006680">
    <property type="entry name" value="Amidohydro-rel"/>
</dbReference>
<accession>A0ABU5Y0B4</accession>
<dbReference type="Proteomes" id="UP001298593">
    <property type="component" value="Unassembled WGS sequence"/>
</dbReference>
<dbReference type="RefSeq" id="WP_224974479.1">
    <property type="nucleotide sequence ID" value="NZ_JAYJJU010000021.1"/>
</dbReference>
<dbReference type="EMBL" id="JAYJJU010000021">
    <property type="protein sequence ID" value="MEB3033684.1"/>
    <property type="molecule type" value="Genomic_DNA"/>
</dbReference>
<comment type="caution">
    <text evidence="3">The sequence shown here is derived from an EMBL/GenBank/DDBJ whole genome shotgun (WGS) entry which is preliminary data.</text>
</comment>